<protein>
    <submittedName>
        <fullName evidence="1">Uncharacterized protein</fullName>
    </submittedName>
</protein>
<evidence type="ECO:0000313" key="1">
    <source>
        <dbReference type="EMBL" id="JAD20017.1"/>
    </source>
</evidence>
<reference evidence="1" key="1">
    <citation type="submission" date="2014-09" db="EMBL/GenBank/DDBJ databases">
        <authorList>
            <person name="Magalhaes I.L.F."/>
            <person name="Oliveira U."/>
            <person name="Santos F.R."/>
            <person name="Vidigal T.H.D.A."/>
            <person name="Brescovit A.D."/>
            <person name="Santos A.J."/>
        </authorList>
    </citation>
    <scope>NUCLEOTIDE SEQUENCE</scope>
    <source>
        <tissue evidence="1">Shoot tissue taken approximately 20 cm above the soil surface</tissue>
    </source>
</reference>
<reference evidence="1" key="2">
    <citation type="journal article" date="2015" name="Data Brief">
        <title>Shoot transcriptome of the giant reed, Arundo donax.</title>
        <authorList>
            <person name="Barrero R.A."/>
            <person name="Guerrero F.D."/>
            <person name="Moolhuijzen P."/>
            <person name="Goolsby J.A."/>
            <person name="Tidwell J."/>
            <person name="Bellgard S.E."/>
            <person name="Bellgard M.I."/>
        </authorList>
    </citation>
    <scope>NUCLEOTIDE SEQUENCE</scope>
    <source>
        <tissue evidence="1">Shoot tissue taken approximately 20 cm above the soil surface</tissue>
    </source>
</reference>
<name>A0A0A8Y8D9_ARUDO</name>
<dbReference type="AlphaFoldDB" id="A0A0A8Y8D9"/>
<sequence length="20" mass="2015">MPSAACSALLTPQICMHALG</sequence>
<organism evidence="1">
    <name type="scientific">Arundo donax</name>
    <name type="common">Giant reed</name>
    <name type="synonym">Donax arundinaceus</name>
    <dbReference type="NCBI Taxonomy" id="35708"/>
    <lineage>
        <taxon>Eukaryota</taxon>
        <taxon>Viridiplantae</taxon>
        <taxon>Streptophyta</taxon>
        <taxon>Embryophyta</taxon>
        <taxon>Tracheophyta</taxon>
        <taxon>Spermatophyta</taxon>
        <taxon>Magnoliopsida</taxon>
        <taxon>Liliopsida</taxon>
        <taxon>Poales</taxon>
        <taxon>Poaceae</taxon>
        <taxon>PACMAD clade</taxon>
        <taxon>Arundinoideae</taxon>
        <taxon>Arundineae</taxon>
        <taxon>Arundo</taxon>
    </lineage>
</organism>
<dbReference type="EMBL" id="GBRH01277878">
    <property type="protein sequence ID" value="JAD20017.1"/>
    <property type="molecule type" value="Transcribed_RNA"/>
</dbReference>
<accession>A0A0A8Y8D9</accession>
<proteinExistence type="predicted"/>